<accession>A0ABU1A117</accession>
<dbReference type="EMBL" id="JAVHUL010000015">
    <property type="protein sequence ID" value="MDQ7917352.1"/>
    <property type="molecule type" value="Genomic_DNA"/>
</dbReference>
<gene>
    <name evidence="2" type="ORF">RBU60_07185</name>
</gene>
<evidence type="ECO:0000313" key="2">
    <source>
        <dbReference type="EMBL" id="MDQ7917352.1"/>
    </source>
</evidence>
<evidence type="ECO:0000313" key="3">
    <source>
        <dbReference type="Proteomes" id="UP001230915"/>
    </source>
</evidence>
<organism evidence="2 3">
    <name type="scientific">Mesonia profundi</name>
    <dbReference type="NCBI Taxonomy" id="3070998"/>
    <lineage>
        <taxon>Bacteria</taxon>
        <taxon>Pseudomonadati</taxon>
        <taxon>Bacteroidota</taxon>
        <taxon>Flavobacteriia</taxon>
        <taxon>Flavobacteriales</taxon>
        <taxon>Flavobacteriaceae</taxon>
        <taxon>Mesonia</taxon>
    </lineage>
</organism>
<dbReference type="CDD" id="cd00761">
    <property type="entry name" value="Glyco_tranf_GTA_type"/>
    <property type="match status" value="1"/>
</dbReference>
<sequence length="282" mass="32446">MDIYIVIPAHNEAAYIAKTLQSLVTQSFLPKKLMLVNDHSSDDTEKIIASFSKEYDFIDYINTSSSEEHLPGSKVINAFNKGLEKLDTNYDVICKFDADLIFPNNYLESIKTMFVNNPELGMAGGVCSIPHQNGWKIESLTNKDHLRGALKAYSKTCFKKIGGLKNVMGWDTVDELLAKYHHFQIEVDQNLEVKHLRPTGETYHAKARYKQGEAFYRMRYGFSITAIASLKLALKKKKPRLFTDYLKGYFLAKSNQIPFMVSSEEGKWIRAYRWKKIKEKLF</sequence>
<protein>
    <submittedName>
        <fullName evidence="2">Glycosyltransferase family A protein</fullName>
        <ecNumber evidence="2">2.4.-.-</ecNumber>
    </submittedName>
</protein>
<name>A0ABU1A117_9FLAO</name>
<keyword evidence="2" id="KW-0808">Transferase</keyword>
<proteinExistence type="predicted"/>
<evidence type="ECO:0000259" key="1">
    <source>
        <dbReference type="Pfam" id="PF00535"/>
    </source>
</evidence>
<dbReference type="EC" id="2.4.-.-" evidence="2"/>
<reference evidence="2 3" key="1">
    <citation type="submission" date="2023-08" db="EMBL/GenBank/DDBJ databases">
        <title>Mesonia sp. MT50, isolated from deep-sea sediment of the Mariana Trench.</title>
        <authorList>
            <person name="Fu H."/>
        </authorList>
    </citation>
    <scope>NUCLEOTIDE SEQUENCE [LARGE SCALE GENOMIC DNA]</scope>
    <source>
        <strain evidence="2 3">MT50</strain>
    </source>
</reference>
<comment type="caution">
    <text evidence="2">The sequence shown here is derived from an EMBL/GenBank/DDBJ whole genome shotgun (WGS) entry which is preliminary data.</text>
</comment>
<dbReference type="SUPFAM" id="SSF53448">
    <property type="entry name" value="Nucleotide-diphospho-sugar transferases"/>
    <property type="match status" value="1"/>
</dbReference>
<dbReference type="PANTHER" id="PTHR22916">
    <property type="entry name" value="GLYCOSYLTRANSFERASE"/>
    <property type="match status" value="1"/>
</dbReference>
<dbReference type="InterPro" id="IPR029044">
    <property type="entry name" value="Nucleotide-diphossugar_trans"/>
</dbReference>
<keyword evidence="2" id="KW-0328">Glycosyltransferase</keyword>
<feature type="domain" description="Glycosyltransferase 2-like" evidence="1">
    <location>
        <begin position="5"/>
        <end position="127"/>
    </location>
</feature>
<dbReference type="InterPro" id="IPR001173">
    <property type="entry name" value="Glyco_trans_2-like"/>
</dbReference>
<dbReference type="GO" id="GO:0016757">
    <property type="term" value="F:glycosyltransferase activity"/>
    <property type="evidence" value="ECO:0007669"/>
    <property type="project" value="UniProtKB-KW"/>
</dbReference>
<dbReference type="Gene3D" id="3.90.550.10">
    <property type="entry name" value="Spore Coat Polysaccharide Biosynthesis Protein SpsA, Chain A"/>
    <property type="match status" value="1"/>
</dbReference>
<keyword evidence="3" id="KW-1185">Reference proteome</keyword>
<dbReference type="RefSeq" id="WP_308864071.1">
    <property type="nucleotide sequence ID" value="NZ_JAVHUL010000015.1"/>
</dbReference>
<dbReference type="Proteomes" id="UP001230915">
    <property type="component" value="Unassembled WGS sequence"/>
</dbReference>
<dbReference type="Pfam" id="PF00535">
    <property type="entry name" value="Glycos_transf_2"/>
    <property type="match status" value="1"/>
</dbReference>